<dbReference type="PROSITE" id="PS00374">
    <property type="entry name" value="MGMT"/>
    <property type="match status" value="1"/>
</dbReference>
<dbReference type="Pfam" id="PF01035">
    <property type="entry name" value="DNA_binding_1"/>
    <property type="match status" value="1"/>
</dbReference>
<sequence length="159" mass="17822">MTACYQKLNSPIGPIHIATDGEHLRVLAIGRNWNQLKNSLGHIVEKEHPLLSQTKQQLEEYFSHRRRRFELPIHFAGTEFQNAAWNALLKVPYGETRSYAQQAELIGNPKAVRAIGRANGLNPISIIVPCHRIIGKSGKLTGYASGLDDKAYLIDLEKV</sequence>
<dbReference type="HAMAP" id="MF_00772">
    <property type="entry name" value="OGT"/>
    <property type="match status" value="1"/>
</dbReference>
<evidence type="ECO:0000256" key="9">
    <source>
        <dbReference type="ARBA" id="ARBA00049348"/>
    </source>
</evidence>
<dbReference type="AlphaFoldDB" id="A0A3B0YZ83"/>
<comment type="similarity">
    <text evidence="2">Belongs to the MGMT family.</text>
</comment>
<organism evidence="12">
    <name type="scientific">hydrothermal vent metagenome</name>
    <dbReference type="NCBI Taxonomy" id="652676"/>
    <lineage>
        <taxon>unclassified sequences</taxon>
        <taxon>metagenomes</taxon>
        <taxon>ecological metagenomes</taxon>
    </lineage>
</organism>
<dbReference type="GO" id="GO:0003908">
    <property type="term" value="F:methylated-DNA-[protein]-cysteine S-methyltransferase activity"/>
    <property type="evidence" value="ECO:0007669"/>
    <property type="project" value="UniProtKB-EC"/>
</dbReference>
<evidence type="ECO:0000256" key="6">
    <source>
        <dbReference type="ARBA" id="ARBA00022679"/>
    </source>
</evidence>
<dbReference type="Gene3D" id="3.30.160.70">
    <property type="entry name" value="Methylated DNA-protein cysteine methyltransferase domain"/>
    <property type="match status" value="1"/>
</dbReference>
<dbReference type="Pfam" id="PF02870">
    <property type="entry name" value="Methyltransf_1N"/>
    <property type="match status" value="1"/>
</dbReference>
<proteinExistence type="inferred from homology"/>
<name>A0A3B0YZ83_9ZZZZ</name>
<evidence type="ECO:0000313" key="12">
    <source>
        <dbReference type="EMBL" id="VAW86368.1"/>
    </source>
</evidence>
<dbReference type="NCBIfam" id="TIGR00589">
    <property type="entry name" value="ogt"/>
    <property type="match status" value="1"/>
</dbReference>
<feature type="domain" description="Methylguanine DNA methyltransferase ribonuclease-like" evidence="11">
    <location>
        <begin position="5"/>
        <end position="74"/>
    </location>
</feature>
<dbReference type="InterPro" id="IPR008332">
    <property type="entry name" value="MethylG_MeTrfase_N"/>
</dbReference>
<accession>A0A3B0YZ83</accession>
<evidence type="ECO:0000256" key="4">
    <source>
        <dbReference type="ARBA" id="ARBA00022490"/>
    </source>
</evidence>
<evidence type="ECO:0000256" key="7">
    <source>
        <dbReference type="ARBA" id="ARBA00022763"/>
    </source>
</evidence>
<dbReference type="PANTHER" id="PTHR10815:SF5">
    <property type="entry name" value="METHYLATED-DNA--PROTEIN-CYSTEINE METHYLTRANSFERASE"/>
    <property type="match status" value="1"/>
</dbReference>
<keyword evidence="5 12" id="KW-0489">Methyltransferase</keyword>
<dbReference type="GO" id="GO:0006281">
    <property type="term" value="P:DNA repair"/>
    <property type="evidence" value="ECO:0007669"/>
    <property type="project" value="UniProtKB-KW"/>
</dbReference>
<dbReference type="GO" id="GO:0032259">
    <property type="term" value="P:methylation"/>
    <property type="evidence" value="ECO:0007669"/>
    <property type="project" value="UniProtKB-KW"/>
</dbReference>
<evidence type="ECO:0000256" key="2">
    <source>
        <dbReference type="ARBA" id="ARBA00008711"/>
    </source>
</evidence>
<evidence type="ECO:0000256" key="3">
    <source>
        <dbReference type="ARBA" id="ARBA00011918"/>
    </source>
</evidence>
<dbReference type="SUPFAM" id="SSF53155">
    <property type="entry name" value="Methylated DNA-protein cysteine methyltransferase domain"/>
    <property type="match status" value="1"/>
</dbReference>
<dbReference type="EMBL" id="UOFP01000136">
    <property type="protein sequence ID" value="VAW86368.1"/>
    <property type="molecule type" value="Genomic_DNA"/>
</dbReference>
<dbReference type="InterPro" id="IPR036217">
    <property type="entry name" value="MethylDNA_cys_MeTrfase_DNAb"/>
</dbReference>
<dbReference type="Gene3D" id="1.10.10.10">
    <property type="entry name" value="Winged helix-like DNA-binding domain superfamily/Winged helix DNA-binding domain"/>
    <property type="match status" value="1"/>
</dbReference>
<dbReference type="CDD" id="cd06445">
    <property type="entry name" value="ATase"/>
    <property type="match status" value="1"/>
</dbReference>
<dbReference type="InterPro" id="IPR001497">
    <property type="entry name" value="MethylDNA_cys_MeTrfase_AS"/>
</dbReference>
<dbReference type="InterPro" id="IPR036631">
    <property type="entry name" value="MGMT_N_sf"/>
</dbReference>
<dbReference type="FunFam" id="1.10.10.10:FF:000214">
    <property type="entry name" value="Methylated-DNA--protein-cysteine methyltransferase"/>
    <property type="match status" value="1"/>
</dbReference>
<evidence type="ECO:0000256" key="1">
    <source>
        <dbReference type="ARBA" id="ARBA00001286"/>
    </source>
</evidence>
<evidence type="ECO:0000259" key="10">
    <source>
        <dbReference type="Pfam" id="PF01035"/>
    </source>
</evidence>
<dbReference type="InterPro" id="IPR023546">
    <property type="entry name" value="MGMT"/>
</dbReference>
<reference evidence="12" key="1">
    <citation type="submission" date="2018-06" db="EMBL/GenBank/DDBJ databases">
        <authorList>
            <person name="Zhirakovskaya E."/>
        </authorList>
    </citation>
    <scope>NUCLEOTIDE SEQUENCE</scope>
</reference>
<feature type="domain" description="Methylated-DNA-[protein]-cysteine S-methyltransferase DNA binding" evidence="10">
    <location>
        <begin position="79"/>
        <end position="159"/>
    </location>
</feature>
<gene>
    <name evidence="12" type="ORF">MNBD_GAMMA18-2010</name>
</gene>
<protein>
    <recommendedName>
        <fullName evidence="3">methylated-DNA--[protein]-cysteine S-methyltransferase</fullName>
        <ecNumber evidence="3">2.1.1.63</ecNumber>
    </recommendedName>
</protein>
<keyword evidence="6 12" id="KW-0808">Transferase</keyword>
<dbReference type="InterPro" id="IPR036388">
    <property type="entry name" value="WH-like_DNA-bd_sf"/>
</dbReference>
<comment type="catalytic activity">
    <reaction evidence="9">
        <text>a 6-O-methyl-2'-deoxyguanosine in DNA + L-cysteinyl-[protein] = S-methyl-L-cysteinyl-[protein] + a 2'-deoxyguanosine in DNA</text>
        <dbReference type="Rhea" id="RHEA:24000"/>
        <dbReference type="Rhea" id="RHEA-COMP:10131"/>
        <dbReference type="Rhea" id="RHEA-COMP:10132"/>
        <dbReference type="Rhea" id="RHEA-COMP:11367"/>
        <dbReference type="Rhea" id="RHEA-COMP:11368"/>
        <dbReference type="ChEBI" id="CHEBI:29950"/>
        <dbReference type="ChEBI" id="CHEBI:82612"/>
        <dbReference type="ChEBI" id="CHEBI:85445"/>
        <dbReference type="ChEBI" id="CHEBI:85448"/>
        <dbReference type="EC" id="2.1.1.63"/>
    </reaction>
</comment>
<evidence type="ECO:0000256" key="5">
    <source>
        <dbReference type="ARBA" id="ARBA00022603"/>
    </source>
</evidence>
<keyword evidence="8" id="KW-0234">DNA repair</keyword>
<comment type="catalytic activity">
    <reaction evidence="1">
        <text>a 4-O-methyl-thymidine in DNA + L-cysteinyl-[protein] = a thymidine in DNA + S-methyl-L-cysteinyl-[protein]</text>
        <dbReference type="Rhea" id="RHEA:53428"/>
        <dbReference type="Rhea" id="RHEA-COMP:10131"/>
        <dbReference type="Rhea" id="RHEA-COMP:10132"/>
        <dbReference type="Rhea" id="RHEA-COMP:13555"/>
        <dbReference type="Rhea" id="RHEA-COMP:13556"/>
        <dbReference type="ChEBI" id="CHEBI:29950"/>
        <dbReference type="ChEBI" id="CHEBI:82612"/>
        <dbReference type="ChEBI" id="CHEBI:137386"/>
        <dbReference type="ChEBI" id="CHEBI:137387"/>
        <dbReference type="EC" id="2.1.1.63"/>
    </reaction>
</comment>
<dbReference type="PANTHER" id="PTHR10815">
    <property type="entry name" value="METHYLATED-DNA--PROTEIN-CYSTEINE METHYLTRANSFERASE"/>
    <property type="match status" value="1"/>
</dbReference>
<keyword evidence="7" id="KW-0227">DNA damage</keyword>
<keyword evidence="4" id="KW-0963">Cytoplasm</keyword>
<dbReference type="SUPFAM" id="SSF46767">
    <property type="entry name" value="Methylated DNA-protein cysteine methyltransferase, C-terminal domain"/>
    <property type="match status" value="1"/>
</dbReference>
<evidence type="ECO:0000259" key="11">
    <source>
        <dbReference type="Pfam" id="PF02870"/>
    </source>
</evidence>
<dbReference type="EC" id="2.1.1.63" evidence="3"/>
<dbReference type="InterPro" id="IPR014048">
    <property type="entry name" value="MethylDNA_cys_MeTrfase_DNA-bd"/>
</dbReference>
<evidence type="ECO:0000256" key="8">
    <source>
        <dbReference type="ARBA" id="ARBA00023204"/>
    </source>
</evidence>